<evidence type="ECO:0000256" key="5">
    <source>
        <dbReference type="ARBA" id="ARBA00022833"/>
    </source>
</evidence>
<feature type="compositionally biased region" description="Polar residues" evidence="7">
    <location>
        <begin position="149"/>
        <end position="177"/>
    </location>
</feature>
<dbReference type="AlphaFoldDB" id="A0A851DVF7"/>
<reference evidence="8" key="1">
    <citation type="submission" date="2019-10" db="EMBL/GenBank/DDBJ databases">
        <title>Bird 10,000 Genomes (B10K) Project - Family phase.</title>
        <authorList>
            <person name="Zhang G."/>
        </authorList>
    </citation>
    <scope>NUCLEOTIDE SEQUENCE</scope>
    <source>
        <strain evidence="8">B10K-DU-002-69</strain>
        <tissue evidence="8">Muscle</tissue>
    </source>
</reference>
<evidence type="ECO:0000256" key="4">
    <source>
        <dbReference type="ARBA" id="ARBA00022771"/>
    </source>
</evidence>
<dbReference type="GO" id="GO:0007224">
    <property type="term" value="P:smoothened signaling pathway"/>
    <property type="evidence" value="ECO:0007669"/>
    <property type="project" value="TreeGrafter"/>
</dbReference>
<feature type="non-terminal residue" evidence="8">
    <location>
        <position position="220"/>
    </location>
</feature>
<accession>A0A851DVF7</accession>
<dbReference type="PANTHER" id="PTHR45718">
    <property type="entry name" value="TRANSCRIPTIONAL ACTIVATOR CUBITUS INTERRUPTUS"/>
    <property type="match status" value="1"/>
</dbReference>
<keyword evidence="9" id="KW-1185">Reference proteome</keyword>
<evidence type="ECO:0000256" key="1">
    <source>
        <dbReference type="ARBA" id="ARBA00004123"/>
    </source>
</evidence>
<evidence type="ECO:0000313" key="8">
    <source>
        <dbReference type="EMBL" id="NWI71994.1"/>
    </source>
</evidence>
<keyword evidence="4" id="KW-0863">Zinc-finger</keyword>
<feature type="compositionally biased region" description="Low complexity" evidence="7">
    <location>
        <begin position="1"/>
        <end position="19"/>
    </location>
</feature>
<keyword evidence="5" id="KW-0862">Zinc</keyword>
<keyword evidence="3" id="KW-0677">Repeat</keyword>
<dbReference type="OrthoDB" id="3214149at2759"/>
<dbReference type="GO" id="GO:0005634">
    <property type="term" value="C:nucleus"/>
    <property type="evidence" value="ECO:0007669"/>
    <property type="project" value="UniProtKB-SubCell"/>
</dbReference>
<dbReference type="InterPro" id="IPR043359">
    <property type="entry name" value="GLI-like"/>
</dbReference>
<gene>
    <name evidence="8" type="primary">Gli2_1</name>
    <name evidence="8" type="ORF">TODMEX_R06478</name>
</gene>
<dbReference type="EMBL" id="WEIS01322642">
    <property type="protein sequence ID" value="NWI71994.1"/>
    <property type="molecule type" value="Genomic_DNA"/>
</dbReference>
<comment type="subcellular location">
    <subcellularLocation>
        <location evidence="1">Nucleus</location>
    </subcellularLocation>
</comment>
<dbReference type="GO" id="GO:0000981">
    <property type="term" value="F:DNA-binding transcription factor activity, RNA polymerase II-specific"/>
    <property type="evidence" value="ECO:0007669"/>
    <property type="project" value="TreeGrafter"/>
</dbReference>
<dbReference type="GO" id="GO:0008270">
    <property type="term" value="F:zinc ion binding"/>
    <property type="evidence" value="ECO:0007669"/>
    <property type="project" value="UniProtKB-KW"/>
</dbReference>
<dbReference type="Proteomes" id="UP000660247">
    <property type="component" value="Unassembled WGS sequence"/>
</dbReference>
<keyword evidence="2" id="KW-0479">Metal-binding</keyword>
<evidence type="ECO:0000313" key="9">
    <source>
        <dbReference type="Proteomes" id="UP000660247"/>
    </source>
</evidence>
<proteinExistence type="predicted"/>
<sequence>QSSPGGQSSCSSEPSPLGSTNNNDSGVEMNIHSGGSLGDLTALDDSAPVVDSTVSSGNSAVSLQLRKHMTTMQRLEQLKKEKLKTVKDSCSWVSPAPQARNTKLPPISGNGKIMELSVNEVTMLNQLNERRDSTTSTISSAYTVSRRSSGISPYFSSRRSSEASQLGHRPNNTSSADSYDPISTDASRRSSEASQCSGMPGLLNLTPAQHYRLKAKYAAA</sequence>
<organism evidence="8 9">
    <name type="scientific">Todus mexicanus</name>
    <name type="common">Puerto Rican tody</name>
    <dbReference type="NCBI Taxonomy" id="135184"/>
    <lineage>
        <taxon>Eukaryota</taxon>
        <taxon>Metazoa</taxon>
        <taxon>Chordata</taxon>
        <taxon>Craniata</taxon>
        <taxon>Vertebrata</taxon>
        <taxon>Euteleostomi</taxon>
        <taxon>Archelosauria</taxon>
        <taxon>Archosauria</taxon>
        <taxon>Dinosauria</taxon>
        <taxon>Saurischia</taxon>
        <taxon>Theropoda</taxon>
        <taxon>Coelurosauria</taxon>
        <taxon>Aves</taxon>
        <taxon>Neognathae</taxon>
        <taxon>Neoaves</taxon>
        <taxon>Telluraves</taxon>
        <taxon>Coraciimorphae</taxon>
        <taxon>Coraciiformes</taxon>
        <taxon>Todidae</taxon>
        <taxon>Todus</taxon>
    </lineage>
</organism>
<feature type="region of interest" description="Disordered" evidence="7">
    <location>
        <begin position="149"/>
        <end position="202"/>
    </location>
</feature>
<feature type="non-terminal residue" evidence="8">
    <location>
        <position position="1"/>
    </location>
</feature>
<name>A0A851DVF7_TODME</name>
<dbReference type="GO" id="GO:0000978">
    <property type="term" value="F:RNA polymerase II cis-regulatory region sequence-specific DNA binding"/>
    <property type="evidence" value="ECO:0007669"/>
    <property type="project" value="TreeGrafter"/>
</dbReference>
<feature type="region of interest" description="Disordered" evidence="7">
    <location>
        <begin position="1"/>
        <end position="43"/>
    </location>
</feature>
<dbReference type="PANTHER" id="PTHR45718:SF6">
    <property type="entry name" value="ZINC FINGER PROTEIN GLI2"/>
    <property type="match status" value="1"/>
</dbReference>
<evidence type="ECO:0000256" key="2">
    <source>
        <dbReference type="ARBA" id="ARBA00022723"/>
    </source>
</evidence>
<keyword evidence="6" id="KW-0539">Nucleus</keyword>
<evidence type="ECO:0000256" key="7">
    <source>
        <dbReference type="SAM" id="MobiDB-lite"/>
    </source>
</evidence>
<evidence type="ECO:0000256" key="3">
    <source>
        <dbReference type="ARBA" id="ARBA00022737"/>
    </source>
</evidence>
<comment type="caution">
    <text evidence="8">The sequence shown here is derived from an EMBL/GenBank/DDBJ whole genome shotgun (WGS) entry which is preliminary data.</text>
</comment>
<evidence type="ECO:0000256" key="6">
    <source>
        <dbReference type="ARBA" id="ARBA00023242"/>
    </source>
</evidence>
<protein>
    <submittedName>
        <fullName evidence="8">GLI2 protein</fullName>
    </submittedName>
</protein>